<keyword evidence="3" id="KW-1185">Reference proteome</keyword>
<dbReference type="Gramene" id="Psat07G0506500-T1">
    <property type="protein sequence ID" value="KAI5389629.1"/>
    <property type="gene ID" value="KIW84_075065"/>
</dbReference>
<evidence type="ECO:0000313" key="2">
    <source>
        <dbReference type="EMBL" id="KAI5389629.1"/>
    </source>
</evidence>
<sequence>MTENSVIQLHEPFEQFSSFLSDDKSENKNLQNVQKLTQPVPAQVNSNSANKPSDPPTGDGVKDISLPNEPREMSDVVIGPVEDQT</sequence>
<gene>
    <name evidence="2" type="ORF">KIW84_075065</name>
</gene>
<protein>
    <submittedName>
        <fullName evidence="2">Uncharacterized protein</fullName>
    </submittedName>
</protein>
<name>A0A9D4VVH9_PEA</name>
<proteinExistence type="predicted"/>
<evidence type="ECO:0000256" key="1">
    <source>
        <dbReference type="SAM" id="MobiDB-lite"/>
    </source>
</evidence>
<reference evidence="2 3" key="1">
    <citation type="journal article" date="2022" name="Nat. Genet.">
        <title>Improved pea reference genome and pan-genome highlight genomic features and evolutionary characteristics.</title>
        <authorList>
            <person name="Yang T."/>
            <person name="Liu R."/>
            <person name="Luo Y."/>
            <person name="Hu S."/>
            <person name="Wang D."/>
            <person name="Wang C."/>
            <person name="Pandey M.K."/>
            <person name="Ge S."/>
            <person name="Xu Q."/>
            <person name="Li N."/>
            <person name="Li G."/>
            <person name="Huang Y."/>
            <person name="Saxena R.K."/>
            <person name="Ji Y."/>
            <person name="Li M."/>
            <person name="Yan X."/>
            <person name="He Y."/>
            <person name="Liu Y."/>
            <person name="Wang X."/>
            <person name="Xiang C."/>
            <person name="Varshney R.K."/>
            <person name="Ding H."/>
            <person name="Gao S."/>
            <person name="Zong X."/>
        </authorList>
    </citation>
    <scope>NUCLEOTIDE SEQUENCE [LARGE SCALE GENOMIC DNA]</scope>
    <source>
        <strain evidence="2 3">cv. Zhongwan 6</strain>
    </source>
</reference>
<organism evidence="2 3">
    <name type="scientific">Pisum sativum</name>
    <name type="common">Garden pea</name>
    <name type="synonym">Lathyrus oleraceus</name>
    <dbReference type="NCBI Taxonomy" id="3888"/>
    <lineage>
        <taxon>Eukaryota</taxon>
        <taxon>Viridiplantae</taxon>
        <taxon>Streptophyta</taxon>
        <taxon>Embryophyta</taxon>
        <taxon>Tracheophyta</taxon>
        <taxon>Spermatophyta</taxon>
        <taxon>Magnoliopsida</taxon>
        <taxon>eudicotyledons</taxon>
        <taxon>Gunneridae</taxon>
        <taxon>Pentapetalae</taxon>
        <taxon>rosids</taxon>
        <taxon>fabids</taxon>
        <taxon>Fabales</taxon>
        <taxon>Fabaceae</taxon>
        <taxon>Papilionoideae</taxon>
        <taxon>50 kb inversion clade</taxon>
        <taxon>NPAAA clade</taxon>
        <taxon>Hologalegina</taxon>
        <taxon>IRL clade</taxon>
        <taxon>Fabeae</taxon>
        <taxon>Lathyrus</taxon>
    </lineage>
</organism>
<accession>A0A9D4VVH9</accession>
<dbReference type="AlphaFoldDB" id="A0A9D4VVH9"/>
<evidence type="ECO:0000313" key="3">
    <source>
        <dbReference type="Proteomes" id="UP001058974"/>
    </source>
</evidence>
<dbReference type="Proteomes" id="UP001058974">
    <property type="component" value="Chromosome 7"/>
</dbReference>
<feature type="region of interest" description="Disordered" evidence="1">
    <location>
        <begin position="38"/>
        <end position="85"/>
    </location>
</feature>
<comment type="caution">
    <text evidence="2">The sequence shown here is derived from an EMBL/GenBank/DDBJ whole genome shotgun (WGS) entry which is preliminary data.</text>
</comment>
<dbReference type="EMBL" id="JAMSHJ010000007">
    <property type="protein sequence ID" value="KAI5389629.1"/>
    <property type="molecule type" value="Genomic_DNA"/>
</dbReference>